<feature type="signal peptide" evidence="1">
    <location>
        <begin position="1"/>
        <end position="17"/>
    </location>
</feature>
<dbReference type="AlphaFoldDB" id="A0A6B0V3D5"/>
<proteinExistence type="predicted"/>
<reference evidence="2" key="1">
    <citation type="submission" date="2019-12" db="EMBL/GenBank/DDBJ databases">
        <title>An insight into the sialome of adult female Ixodes ricinus ticks feeding for 6 days.</title>
        <authorList>
            <person name="Perner J."/>
            <person name="Ribeiro J.M.C."/>
        </authorList>
    </citation>
    <scope>NUCLEOTIDE SEQUENCE</scope>
    <source>
        <strain evidence="2">Semi-engorged</strain>
        <tissue evidence="2">Salivary glands</tissue>
    </source>
</reference>
<accession>A0A6B0V3D5</accession>
<sequence>MSLGLRWVLPVILAVHAIVDPMLLWNELFRSIGHWLGDSHSVISNAVVHRRRLVSVVQTTVILMPKHRYASPFPRVWSGPTRISWIWRLPALLGNGGLVRVLRGSCPSVDKLEQLSSSVTLAINWHRSQALLPISLHGPPFVRSPVRCSSVTRAIRNRVFLRESRPSQIPRSYGRSKVWRHRRVPSCRRARTGNVGIRRRSITLHRCGPAVELLRYPRLRWMLNEVWR</sequence>
<evidence type="ECO:0000313" key="2">
    <source>
        <dbReference type="EMBL" id="MXU96760.1"/>
    </source>
</evidence>
<name>A0A6B0V3D5_IXORI</name>
<dbReference type="EMBL" id="GIFC01014677">
    <property type="protein sequence ID" value="MXU96760.1"/>
    <property type="molecule type" value="Transcribed_RNA"/>
</dbReference>
<protein>
    <submittedName>
        <fullName evidence="2">Putative secreted protein</fullName>
    </submittedName>
</protein>
<organism evidence="2">
    <name type="scientific">Ixodes ricinus</name>
    <name type="common">Common tick</name>
    <name type="synonym">Acarus ricinus</name>
    <dbReference type="NCBI Taxonomy" id="34613"/>
    <lineage>
        <taxon>Eukaryota</taxon>
        <taxon>Metazoa</taxon>
        <taxon>Ecdysozoa</taxon>
        <taxon>Arthropoda</taxon>
        <taxon>Chelicerata</taxon>
        <taxon>Arachnida</taxon>
        <taxon>Acari</taxon>
        <taxon>Parasitiformes</taxon>
        <taxon>Ixodida</taxon>
        <taxon>Ixodoidea</taxon>
        <taxon>Ixodidae</taxon>
        <taxon>Ixodinae</taxon>
        <taxon>Ixodes</taxon>
    </lineage>
</organism>
<evidence type="ECO:0000256" key="1">
    <source>
        <dbReference type="SAM" id="SignalP"/>
    </source>
</evidence>
<feature type="chain" id="PRO_5025583742" evidence="1">
    <location>
        <begin position="18"/>
        <end position="228"/>
    </location>
</feature>
<keyword evidence="1" id="KW-0732">Signal</keyword>